<dbReference type="GO" id="GO:0070939">
    <property type="term" value="C:Dsl1/NZR complex"/>
    <property type="evidence" value="ECO:0007669"/>
    <property type="project" value="InterPro"/>
</dbReference>
<dbReference type="PANTHER" id="PTHR13520:SF0">
    <property type="entry name" value="RAD50-INTERACTING PROTEIN 1"/>
    <property type="match status" value="1"/>
</dbReference>
<protein>
    <submittedName>
        <fullName evidence="1">RINT-1/Tip20</fullName>
    </submittedName>
</protein>
<organism evidence="1 2">
    <name type="scientific">Arabidopsis suecica</name>
    <name type="common">Swedish thale-cress</name>
    <name type="synonym">Cardaminopsis suecica</name>
    <dbReference type="NCBI Taxonomy" id="45249"/>
    <lineage>
        <taxon>Eukaryota</taxon>
        <taxon>Viridiplantae</taxon>
        <taxon>Streptophyta</taxon>
        <taxon>Embryophyta</taxon>
        <taxon>Tracheophyta</taxon>
        <taxon>Spermatophyta</taxon>
        <taxon>Magnoliopsida</taxon>
        <taxon>eudicotyledons</taxon>
        <taxon>Gunneridae</taxon>
        <taxon>Pentapetalae</taxon>
        <taxon>rosids</taxon>
        <taxon>malvids</taxon>
        <taxon>Brassicales</taxon>
        <taxon>Brassicaceae</taxon>
        <taxon>Camelineae</taxon>
        <taxon>Arabidopsis</taxon>
    </lineage>
</organism>
<dbReference type="OrthoDB" id="2189254at2759"/>
<dbReference type="Pfam" id="PF04437">
    <property type="entry name" value="RINT1_TIP1"/>
    <property type="match status" value="2"/>
</dbReference>
<dbReference type="GO" id="GO:0060628">
    <property type="term" value="P:regulation of ER to Golgi vesicle-mediated transport"/>
    <property type="evidence" value="ECO:0007669"/>
    <property type="project" value="TreeGrafter"/>
</dbReference>
<sequence length="631" mass="72772">MNQIEEILGDVTRHHSQWRRLVDSADSRVDKSLSVLRPQIIAEHRAFLSSLGWPPKLATSKVEHGEVDSIPNPLLLMQGDKKESYSQSFLLLCGLQQLNTQKEKRKKLHMPKENDNDGLWATDELVKPVASRMEYHFVKWAEQPEFIFELVYKVTRDFADGVDDFLQPLIDRAMLVSCSAKEAWVSAMVQMLSGFLEKKVFPGLIDMFKEKHKKSEAISSWFHLVDQMVTFDKRMQTFVNSDTCLSYEGSSTAFSQGISVMGLFCKKPEWLKTWGKIELKDAYRKSKEDIKNEKAWVVDSERTRVGNESNSRSAKYVLSTREDYKAPLVADSFLNRTWRLIDHGLSLPAILPRIQFIRATATRFLWCIFKILLLEFKKTDLSHYSLSEDSLIQACGPINLARYLESKLREWSDDLVFVEMWAAETSVTVDRKPEVSCQGCFFGEELKSLVELETNWLMEIITVFLHQFDNLCSDHFHNNVVSWEEDVITSSSNLTVSQGVAEALDNLRRHLCVLHVNMNPKDFLDLWRNLAEGLDHYVSRKFFSGDPVLGRKKFDRYEVDAEALLTVLQPYCVRPGAFFPRVREILRLLRMHEEEKARLRGALSRNGNNCLTLFGISNLSAQLVEQFCSCY</sequence>
<dbReference type="PANTHER" id="PTHR13520">
    <property type="entry name" value="RAD50-INTERACTING PROTEIN 1 RINT-1"/>
    <property type="match status" value="1"/>
</dbReference>
<evidence type="ECO:0000313" key="2">
    <source>
        <dbReference type="Proteomes" id="UP000694251"/>
    </source>
</evidence>
<accession>A0A8T2H1U7</accession>
<dbReference type="InterPro" id="IPR007528">
    <property type="entry name" value="RINT1_Tip20"/>
</dbReference>
<comment type="caution">
    <text evidence="1">The sequence shown here is derived from an EMBL/GenBank/DDBJ whole genome shotgun (WGS) entry which is preliminary data.</text>
</comment>
<keyword evidence="2" id="KW-1185">Reference proteome</keyword>
<dbReference type="EMBL" id="JAEFBJ010000001">
    <property type="protein sequence ID" value="KAG7653546.1"/>
    <property type="molecule type" value="Genomic_DNA"/>
</dbReference>
<dbReference type="Proteomes" id="UP000694251">
    <property type="component" value="Chromosome 1"/>
</dbReference>
<dbReference type="GO" id="GO:0006890">
    <property type="term" value="P:retrograde vesicle-mediated transport, Golgi to endoplasmic reticulum"/>
    <property type="evidence" value="ECO:0007669"/>
    <property type="project" value="InterPro"/>
</dbReference>
<proteinExistence type="predicted"/>
<dbReference type="PROSITE" id="PS51386">
    <property type="entry name" value="RINT1_TIP20"/>
    <property type="match status" value="1"/>
</dbReference>
<name>A0A8T2H1U7_ARASU</name>
<evidence type="ECO:0000313" key="1">
    <source>
        <dbReference type="EMBL" id="KAG7653546.1"/>
    </source>
</evidence>
<gene>
    <name evidence="1" type="ORF">ISN44_As01g007910</name>
</gene>
<dbReference type="GO" id="GO:0006888">
    <property type="term" value="P:endoplasmic reticulum to Golgi vesicle-mediated transport"/>
    <property type="evidence" value="ECO:0007669"/>
    <property type="project" value="InterPro"/>
</dbReference>
<reference evidence="1 2" key="1">
    <citation type="submission" date="2020-12" db="EMBL/GenBank/DDBJ databases">
        <title>Concerted genomic and epigenomic changes stabilize Arabidopsis allopolyploids.</title>
        <authorList>
            <person name="Chen Z."/>
        </authorList>
    </citation>
    <scope>NUCLEOTIDE SEQUENCE [LARGE SCALE GENOMIC DNA]</scope>
    <source>
        <strain evidence="1">As9502</strain>
        <tissue evidence="1">Leaf</tissue>
    </source>
</reference>
<dbReference type="AlphaFoldDB" id="A0A8T2H1U7"/>